<dbReference type="Proteomes" id="UP000256964">
    <property type="component" value="Unassembled WGS sequence"/>
</dbReference>
<dbReference type="EMBL" id="KZ857407">
    <property type="protein sequence ID" value="RDX49184.1"/>
    <property type="molecule type" value="Genomic_DNA"/>
</dbReference>
<sequence>MVQTRSSKNTNHVAITRSKSRCKPATSKPRTRPAPKKLRNCAGQSVAQKKRKATPVPGGRGPAFTYLKKLVPARDRKCFPLDRHFLRTTGQLDRWERFQSHPLVFRFDELSALCKLCYLNVQLCKRSPYDLEHWDVHCARCLRRDPRSASFKRDKQKNWENLSRQLQDWAKRQSVGEKTIPRNVLQALREEYLAEEEQTKVPSQDECASPGLAYCQDEKAVDFKLRSDHFLDDLSAPHDEVSSAGEAYHSTRLITPRTVHEDDVTTLLAEAVDLCPDTSRSLAAELDGQARRARLGAHRVPTHDELPAIEMLLALQSERRQPMDPVPADPDFKLSPVDWSTVHSAAAYSNCESDDVV</sequence>
<keyword evidence="3" id="KW-1185">Reference proteome</keyword>
<feature type="compositionally biased region" description="Basic residues" evidence="1">
    <location>
        <begin position="29"/>
        <end position="39"/>
    </location>
</feature>
<name>A0A371D9H8_9APHY</name>
<dbReference type="OrthoDB" id="10556742at2759"/>
<proteinExistence type="predicted"/>
<protein>
    <submittedName>
        <fullName evidence="2">Uncharacterized protein</fullName>
    </submittedName>
</protein>
<feature type="compositionally biased region" description="Polar residues" evidence="1">
    <location>
        <begin position="1"/>
        <end position="13"/>
    </location>
</feature>
<accession>A0A371D9H8</accession>
<evidence type="ECO:0000313" key="2">
    <source>
        <dbReference type="EMBL" id="RDX49184.1"/>
    </source>
</evidence>
<gene>
    <name evidence="2" type="ORF">OH76DRAFT_561370</name>
</gene>
<feature type="region of interest" description="Disordered" evidence="1">
    <location>
        <begin position="1"/>
        <end position="59"/>
    </location>
</feature>
<dbReference type="AlphaFoldDB" id="A0A371D9H8"/>
<evidence type="ECO:0000313" key="3">
    <source>
        <dbReference type="Proteomes" id="UP000256964"/>
    </source>
</evidence>
<organism evidence="2 3">
    <name type="scientific">Lentinus brumalis</name>
    <dbReference type="NCBI Taxonomy" id="2498619"/>
    <lineage>
        <taxon>Eukaryota</taxon>
        <taxon>Fungi</taxon>
        <taxon>Dikarya</taxon>
        <taxon>Basidiomycota</taxon>
        <taxon>Agaricomycotina</taxon>
        <taxon>Agaricomycetes</taxon>
        <taxon>Polyporales</taxon>
        <taxon>Polyporaceae</taxon>
        <taxon>Lentinus</taxon>
    </lineage>
</organism>
<reference evidence="2 3" key="1">
    <citation type="journal article" date="2018" name="Biotechnol. Biofuels">
        <title>Integrative visual omics of the white-rot fungus Polyporus brumalis exposes the biotechnological potential of its oxidative enzymes for delignifying raw plant biomass.</title>
        <authorList>
            <person name="Miyauchi S."/>
            <person name="Rancon A."/>
            <person name="Drula E."/>
            <person name="Hage H."/>
            <person name="Chaduli D."/>
            <person name="Favel A."/>
            <person name="Grisel S."/>
            <person name="Henrissat B."/>
            <person name="Herpoel-Gimbert I."/>
            <person name="Ruiz-Duenas F.J."/>
            <person name="Chevret D."/>
            <person name="Hainaut M."/>
            <person name="Lin J."/>
            <person name="Wang M."/>
            <person name="Pangilinan J."/>
            <person name="Lipzen A."/>
            <person name="Lesage-Meessen L."/>
            <person name="Navarro D."/>
            <person name="Riley R."/>
            <person name="Grigoriev I.V."/>
            <person name="Zhou S."/>
            <person name="Raouche S."/>
            <person name="Rosso M.N."/>
        </authorList>
    </citation>
    <scope>NUCLEOTIDE SEQUENCE [LARGE SCALE GENOMIC DNA]</scope>
    <source>
        <strain evidence="2 3">BRFM 1820</strain>
    </source>
</reference>
<evidence type="ECO:0000256" key="1">
    <source>
        <dbReference type="SAM" id="MobiDB-lite"/>
    </source>
</evidence>